<keyword evidence="3" id="KW-1185">Reference proteome</keyword>
<proteinExistence type="predicted"/>
<dbReference type="Gene3D" id="3.40.50.12780">
    <property type="entry name" value="N-terminal domain of ligase-like"/>
    <property type="match status" value="1"/>
</dbReference>
<dbReference type="InterPro" id="IPR042099">
    <property type="entry name" value="ANL_N_sf"/>
</dbReference>
<organism evidence="2 3">
    <name type="scientific">Gymnopus androsaceus JB14</name>
    <dbReference type="NCBI Taxonomy" id="1447944"/>
    <lineage>
        <taxon>Eukaryota</taxon>
        <taxon>Fungi</taxon>
        <taxon>Dikarya</taxon>
        <taxon>Basidiomycota</taxon>
        <taxon>Agaricomycotina</taxon>
        <taxon>Agaricomycetes</taxon>
        <taxon>Agaricomycetidae</taxon>
        <taxon>Agaricales</taxon>
        <taxon>Marasmiineae</taxon>
        <taxon>Omphalotaceae</taxon>
        <taxon>Gymnopus</taxon>
    </lineage>
</organism>
<dbReference type="PROSITE" id="PS00455">
    <property type="entry name" value="AMP_BINDING"/>
    <property type="match status" value="1"/>
</dbReference>
<feature type="domain" description="AMP-dependent synthetase/ligase" evidence="1">
    <location>
        <begin position="24"/>
        <end position="207"/>
    </location>
</feature>
<dbReference type="OrthoDB" id="429813at2759"/>
<dbReference type="Pfam" id="PF00501">
    <property type="entry name" value="AMP-binding"/>
    <property type="match status" value="1"/>
</dbReference>
<sequence length="211" mass="23249">MSSPLLPDLDSPLSPPEILRFNLERNPTFPTYVYPEHGTGNLTEISMLEFVRSCYRVGNAVYGDSKPGDVVAIIANLDTIVYMALIAGLMNLGLVPFPISPRNSAPAITDLLRKSSAHRILTTRVTLGGVIDAIQSEIQSGEPYALSTEEAPTLQQVYPHLGKETVRNPFIVPPPLFFPKENDTAIYLHSSGSTGYPKAIRLSYLNFQRLY</sequence>
<dbReference type="SUPFAM" id="SSF56801">
    <property type="entry name" value="Acetyl-CoA synthetase-like"/>
    <property type="match status" value="1"/>
</dbReference>
<accession>A0A6A4H3W9</accession>
<dbReference type="Proteomes" id="UP000799118">
    <property type="component" value="Unassembled WGS sequence"/>
</dbReference>
<dbReference type="AlphaFoldDB" id="A0A6A4H3W9"/>
<name>A0A6A4H3W9_9AGAR</name>
<dbReference type="InterPro" id="IPR020845">
    <property type="entry name" value="AMP-binding_CS"/>
</dbReference>
<gene>
    <name evidence="2" type="ORF">BT96DRAFT_275339</name>
</gene>
<protein>
    <submittedName>
        <fullName evidence="2">Acetyl-CoA synthetase-like protein</fullName>
    </submittedName>
</protein>
<evidence type="ECO:0000259" key="1">
    <source>
        <dbReference type="Pfam" id="PF00501"/>
    </source>
</evidence>
<dbReference type="InterPro" id="IPR000873">
    <property type="entry name" value="AMP-dep_synth/lig_dom"/>
</dbReference>
<evidence type="ECO:0000313" key="3">
    <source>
        <dbReference type="Proteomes" id="UP000799118"/>
    </source>
</evidence>
<evidence type="ECO:0000313" key="2">
    <source>
        <dbReference type="EMBL" id="KAE9392378.1"/>
    </source>
</evidence>
<dbReference type="EMBL" id="ML769597">
    <property type="protein sequence ID" value="KAE9392378.1"/>
    <property type="molecule type" value="Genomic_DNA"/>
</dbReference>
<reference evidence="2" key="1">
    <citation type="journal article" date="2019" name="Environ. Microbiol.">
        <title>Fungal ecological strategies reflected in gene transcription - a case study of two litter decomposers.</title>
        <authorList>
            <person name="Barbi F."/>
            <person name="Kohler A."/>
            <person name="Barry K."/>
            <person name="Baskaran P."/>
            <person name="Daum C."/>
            <person name="Fauchery L."/>
            <person name="Ihrmark K."/>
            <person name="Kuo A."/>
            <person name="LaButti K."/>
            <person name="Lipzen A."/>
            <person name="Morin E."/>
            <person name="Grigoriev I.V."/>
            <person name="Henrissat B."/>
            <person name="Lindahl B."/>
            <person name="Martin F."/>
        </authorList>
    </citation>
    <scope>NUCLEOTIDE SEQUENCE</scope>
    <source>
        <strain evidence="2">JB14</strain>
    </source>
</reference>